<name>A0AAN6WSA1_9PEZI</name>
<reference evidence="3" key="2">
    <citation type="submission" date="2023-05" db="EMBL/GenBank/DDBJ databases">
        <authorList>
            <consortium name="Lawrence Berkeley National Laboratory"/>
            <person name="Steindorff A."/>
            <person name="Hensen N."/>
            <person name="Bonometti L."/>
            <person name="Westerberg I."/>
            <person name="Brannstrom I.O."/>
            <person name="Guillou S."/>
            <person name="Cros-Aarteil S."/>
            <person name="Calhoun S."/>
            <person name="Haridas S."/>
            <person name="Kuo A."/>
            <person name="Mondo S."/>
            <person name="Pangilinan J."/>
            <person name="Riley R."/>
            <person name="Labutti K."/>
            <person name="Andreopoulos B."/>
            <person name="Lipzen A."/>
            <person name="Chen C."/>
            <person name="Yanf M."/>
            <person name="Daum C."/>
            <person name="Ng V."/>
            <person name="Clum A."/>
            <person name="Ohm R."/>
            <person name="Martin F."/>
            <person name="Silar P."/>
            <person name="Natvig D."/>
            <person name="Lalanne C."/>
            <person name="Gautier V."/>
            <person name="Ament-Velasquez S.L."/>
            <person name="Kruys A."/>
            <person name="Hutchinson M.I."/>
            <person name="Powell A.J."/>
            <person name="Barry K."/>
            <person name="Miller A.N."/>
            <person name="Grigoriev I.V."/>
            <person name="Debuchy R."/>
            <person name="Gladieux P."/>
            <person name="Thoren M.H."/>
            <person name="Johannesson H."/>
        </authorList>
    </citation>
    <scope>NUCLEOTIDE SEQUENCE</scope>
    <source>
        <strain evidence="3">PSN309</strain>
    </source>
</reference>
<reference evidence="3" key="1">
    <citation type="journal article" date="2023" name="Mol. Phylogenet. Evol.">
        <title>Genome-scale phylogeny and comparative genomics of the fungal order Sordariales.</title>
        <authorList>
            <person name="Hensen N."/>
            <person name="Bonometti L."/>
            <person name="Westerberg I."/>
            <person name="Brannstrom I.O."/>
            <person name="Guillou S."/>
            <person name="Cros-Aarteil S."/>
            <person name="Calhoun S."/>
            <person name="Haridas S."/>
            <person name="Kuo A."/>
            <person name="Mondo S."/>
            <person name="Pangilinan J."/>
            <person name="Riley R."/>
            <person name="LaButti K."/>
            <person name="Andreopoulos B."/>
            <person name="Lipzen A."/>
            <person name="Chen C."/>
            <person name="Yan M."/>
            <person name="Daum C."/>
            <person name="Ng V."/>
            <person name="Clum A."/>
            <person name="Steindorff A."/>
            <person name="Ohm R.A."/>
            <person name="Martin F."/>
            <person name="Silar P."/>
            <person name="Natvig D.O."/>
            <person name="Lalanne C."/>
            <person name="Gautier V."/>
            <person name="Ament-Velasquez S.L."/>
            <person name="Kruys A."/>
            <person name="Hutchinson M.I."/>
            <person name="Powell A.J."/>
            <person name="Barry K."/>
            <person name="Miller A.N."/>
            <person name="Grigoriev I.V."/>
            <person name="Debuchy R."/>
            <person name="Gladieux P."/>
            <person name="Hiltunen Thoren M."/>
            <person name="Johannesson H."/>
        </authorList>
    </citation>
    <scope>NUCLEOTIDE SEQUENCE</scope>
    <source>
        <strain evidence="3">PSN309</strain>
    </source>
</reference>
<protein>
    <submittedName>
        <fullName evidence="3">NADP-dependent oxidoreductase domain-containing protein</fullName>
    </submittedName>
</protein>
<accession>A0AAN6WSA1</accession>
<dbReference type="PANTHER" id="PTHR43827:SF8">
    <property type="entry name" value="ALDO_KETO REDUCTASE FAMILY PROTEIN"/>
    <property type="match status" value="1"/>
</dbReference>
<dbReference type="InterPro" id="IPR023210">
    <property type="entry name" value="NADP_OxRdtase_dom"/>
</dbReference>
<comment type="caution">
    <text evidence="3">The sequence shown here is derived from an EMBL/GenBank/DDBJ whole genome shotgun (WGS) entry which is preliminary data.</text>
</comment>
<gene>
    <name evidence="3" type="ORF">QBC35DRAFT_516096</name>
</gene>
<sequence>MATPSEQTAPMPPMLYGTAWKKERTADLVYEAIKAGFRGIDTAAMKKHYNEAGTGEGISRAIAEGIVSRKDLWIQTKFTPGDEAFSPQDSIPSQISASVHASLSNLSTPYIDALVLHSPFPSLQDTLKAFAALNPFIESRQILSVGISNTPFPILEALHSSLVSHPQLQPKIVQNRFRAGEYNWDLQTRNFCKERYIKYQGFWTLTGNPGVWQTREFVGRIAEGAVVGRAEAWYSLMLEEGITVLNGTTSQEHMKGDLEGVERVREWRGTKEGGEVWEGCFESFKKLVG</sequence>
<feature type="domain" description="NADP-dependent oxidoreductase" evidence="2">
    <location>
        <begin position="19"/>
        <end position="179"/>
    </location>
</feature>
<evidence type="ECO:0000313" key="3">
    <source>
        <dbReference type="EMBL" id="KAK4186571.1"/>
    </source>
</evidence>
<keyword evidence="4" id="KW-1185">Reference proteome</keyword>
<dbReference type="InterPro" id="IPR036812">
    <property type="entry name" value="NAD(P)_OxRdtase_dom_sf"/>
</dbReference>
<dbReference type="AlphaFoldDB" id="A0AAN6WSA1"/>
<dbReference type="Pfam" id="PF00248">
    <property type="entry name" value="Aldo_ket_red"/>
    <property type="match status" value="1"/>
</dbReference>
<dbReference type="Proteomes" id="UP001302126">
    <property type="component" value="Unassembled WGS sequence"/>
</dbReference>
<dbReference type="PANTHER" id="PTHR43827">
    <property type="entry name" value="2,5-DIKETO-D-GLUCONIC ACID REDUCTASE"/>
    <property type="match status" value="1"/>
</dbReference>
<dbReference type="SUPFAM" id="SSF51430">
    <property type="entry name" value="NAD(P)-linked oxidoreductase"/>
    <property type="match status" value="1"/>
</dbReference>
<evidence type="ECO:0000259" key="2">
    <source>
        <dbReference type="Pfam" id="PF00248"/>
    </source>
</evidence>
<proteinExistence type="predicted"/>
<organism evidence="3 4">
    <name type="scientific">Podospora australis</name>
    <dbReference type="NCBI Taxonomy" id="1536484"/>
    <lineage>
        <taxon>Eukaryota</taxon>
        <taxon>Fungi</taxon>
        <taxon>Dikarya</taxon>
        <taxon>Ascomycota</taxon>
        <taxon>Pezizomycotina</taxon>
        <taxon>Sordariomycetes</taxon>
        <taxon>Sordariomycetidae</taxon>
        <taxon>Sordariales</taxon>
        <taxon>Podosporaceae</taxon>
        <taxon>Podospora</taxon>
    </lineage>
</organism>
<keyword evidence="1" id="KW-0560">Oxidoreductase</keyword>
<dbReference type="GO" id="GO:0016491">
    <property type="term" value="F:oxidoreductase activity"/>
    <property type="evidence" value="ECO:0007669"/>
    <property type="project" value="UniProtKB-KW"/>
</dbReference>
<dbReference type="EMBL" id="MU864420">
    <property type="protein sequence ID" value="KAK4186571.1"/>
    <property type="molecule type" value="Genomic_DNA"/>
</dbReference>
<evidence type="ECO:0000256" key="1">
    <source>
        <dbReference type="ARBA" id="ARBA00023002"/>
    </source>
</evidence>
<dbReference type="Gene3D" id="3.20.20.100">
    <property type="entry name" value="NADP-dependent oxidoreductase domain"/>
    <property type="match status" value="1"/>
</dbReference>
<dbReference type="InterPro" id="IPR020471">
    <property type="entry name" value="AKR"/>
</dbReference>
<evidence type="ECO:0000313" key="4">
    <source>
        <dbReference type="Proteomes" id="UP001302126"/>
    </source>
</evidence>